<evidence type="ECO:0000313" key="4">
    <source>
        <dbReference type="EMBL" id="MTD14606.1"/>
    </source>
</evidence>
<dbReference type="Proteomes" id="UP000460221">
    <property type="component" value="Unassembled WGS sequence"/>
</dbReference>
<reference evidence="4 5" key="1">
    <citation type="submission" date="2019-11" db="EMBL/GenBank/DDBJ databases">
        <authorList>
            <person name="Jiang L.-Q."/>
        </authorList>
    </citation>
    <scope>NUCLEOTIDE SEQUENCE [LARGE SCALE GENOMIC DNA]</scope>
    <source>
        <strain evidence="4 5">YIM 132087</strain>
    </source>
</reference>
<keyword evidence="2 4" id="KW-0808">Transferase</keyword>
<proteinExistence type="predicted"/>
<protein>
    <submittedName>
        <fullName evidence="4">Glycosyltransferase</fullName>
    </submittedName>
</protein>
<name>A0A7K1FKJ0_9ACTN</name>
<dbReference type="SUPFAM" id="SSF53756">
    <property type="entry name" value="UDP-Glycosyltransferase/glycogen phosphorylase"/>
    <property type="match status" value="1"/>
</dbReference>
<dbReference type="Pfam" id="PF13439">
    <property type="entry name" value="Glyco_transf_4"/>
    <property type="match status" value="1"/>
</dbReference>
<keyword evidence="1" id="KW-0328">Glycosyltransferase</keyword>
<gene>
    <name evidence="4" type="ORF">GIS00_11700</name>
</gene>
<dbReference type="Gene3D" id="3.40.50.2000">
    <property type="entry name" value="Glycogen Phosphorylase B"/>
    <property type="match status" value="2"/>
</dbReference>
<dbReference type="GO" id="GO:0016757">
    <property type="term" value="F:glycosyltransferase activity"/>
    <property type="evidence" value="ECO:0007669"/>
    <property type="project" value="UniProtKB-KW"/>
</dbReference>
<dbReference type="InterPro" id="IPR028098">
    <property type="entry name" value="Glyco_trans_4-like_N"/>
</dbReference>
<comment type="caution">
    <text evidence="4">The sequence shown here is derived from an EMBL/GenBank/DDBJ whole genome shotgun (WGS) entry which is preliminary data.</text>
</comment>
<accession>A0A7K1FKJ0</accession>
<keyword evidence="5" id="KW-1185">Reference proteome</keyword>
<organism evidence="4 5">
    <name type="scientific">Nakamurella alba</name>
    <dbReference type="NCBI Taxonomy" id="2665158"/>
    <lineage>
        <taxon>Bacteria</taxon>
        <taxon>Bacillati</taxon>
        <taxon>Actinomycetota</taxon>
        <taxon>Actinomycetes</taxon>
        <taxon>Nakamurellales</taxon>
        <taxon>Nakamurellaceae</taxon>
        <taxon>Nakamurella</taxon>
    </lineage>
</organism>
<evidence type="ECO:0000256" key="2">
    <source>
        <dbReference type="ARBA" id="ARBA00022679"/>
    </source>
</evidence>
<dbReference type="EMBL" id="WLYK01000003">
    <property type="protein sequence ID" value="MTD14606.1"/>
    <property type="molecule type" value="Genomic_DNA"/>
</dbReference>
<sequence length="364" mass="40500">MARLYPIRVASIPSAHPYVEHLSVPGDGRVVRLPDPPPAVPDPLPGQWWPPVVLDPAWPSAHRDEIDVVHLHFGFDSFLPAHLRGWTATLARLGVPLVLTVHDLVNPHIDDPAGHLRQLDVLVPAADAVITLTAGAAEEIRRRWARDAVVLPHPQVFDAPRPRRLRRAGERRIGVHVKNLRANIDALPVLTELLPVVREVPGAVLQVNAHPEVFDPRTTDPRRRDFARWASSVDGRTEVDLRVHPRLDDDALQDYLASLDLCVLPYRFGTHSGWLEACVDVGTPVLVPSVGHYSGQHDHPVYRHPGGHGTGPALRDQVLDWAADPGFALRTCPDRSAQRRVIADRHAEIYRSVLSRRDVVEVTR</sequence>
<dbReference type="AlphaFoldDB" id="A0A7K1FKJ0"/>
<feature type="domain" description="Glycosyltransferase subfamily 4-like N-terminal" evidence="3">
    <location>
        <begin position="28"/>
        <end position="151"/>
    </location>
</feature>
<dbReference type="RefSeq" id="WP_154768593.1">
    <property type="nucleotide sequence ID" value="NZ_WLYK01000003.1"/>
</dbReference>
<evidence type="ECO:0000259" key="3">
    <source>
        <dbReference type="Pfam" id="PF13439"/>
    </source>
</evidence>
<evidence type="ECO:0000256" key="1">
    <source>
        <dbReference type="ARBA" id="ARBA00022676"/>
    </source>
</evidence>
<evidence type="ECO:0000313" key="5">
    <source>
        <dbReference type="Proteomes" id="UP000460221"/>
    </source>
</evidence>